<reference evidence="3" key="1">
    <citation type="journal article" date="2019" name="Int. J. Syst. Evol. Microbiol.">
        <title>The Global Catalogue of Microorganisms (GCM) 10K type strain sequencing project: providing services to taxonomists for standard genome sequencing and annotation.</title>
        <authorList>
            <consortium name="The Broad Institute Genomics Platform"/>
            <consortium name="The Broad Institute Genome Sequencing Center for Infectious Disease"/>
            <person name="Wu L."/>
            <person name="Ma J."/>
        </authorList>
    </citation>
    <scope>NUCLEOTIDE SEQUENCE [LARGE SCALE GENOMIC DNA]</scope>
    <source>
        <strain evidence="3">CGMCC 1.16306</strain>
    </source>
</reference>
<name>A0ABV9GMZ5_9BACL</name>
<dbReference type="RefSeq" id="WP_376846678.1">
    <property type="nucleotide sequence ID" value="NZ_JBHSFW010000010.1"/>
</dbReference>
<proteinExistence type="predicted"/>
<evidence type="ECO:0000313" key="2">
    <source>
        <dbReference type="EMBL" id="MFC4619583.1"/>
    </source>
</evidence>
<dbReference type="Proteomes" id="UP001596022">
    <property type="component" value="Unassembled WGS sequence"/>
</dbReference>
<gene>
    <name evidence="2" type="ORF">ACFO4N_12750</name>
</gene>
<keyword evidence="1" id="KW-0472">Membrane</keyword>
<accession>A0ABV9GMZ5</accession>
<evidence type="ECO:0000313" key="3">
    <source>
        <dbReference type="Proteomes" id="UP001596022"/>
    </source>
</evidence>
<feature type="transmembrane region" description="Helical" evidence="1">
    <location>
        <begin position="6"/>
        <end position="23"/>
    </location>
</feature>
<keyword evidence="3" id="KW-1185">Reference proteome</keyword>
<organism evidence="2 3">
    <name type="scientific">Camelliibacillus cellulosilyticus</name>
    <dbReference type="NCBI Taxonomy" id="2174486"/>
    <lineage>
        <taxon>Bacteria</taxon>
        <taxon>Bacillati</taxon>
        <taxon>Bacillota</taxon>
        <taxon>Bacilli</taxon>
        <taxon>Bacillales</taxon>
        <taxon>Sporolactobacillaceae</taxon>
        <taxon>Camelliibacillus</taxon>
    </lineage>
</organism>
<protein>
    <recommendedName>
        <fullName evidence="4">YtxH-like protein</fullName>
    </recommendedName>
</protein>
<evidence type="ECO:0008006" key="4">
    <source>
        <dbReference type="Google" id="ProtNLM"/>
    </source>
</evidence>
<keyword evidence="1" id="KW-0812">Transmembrane</keyword>
<comment type="caution">
    <text evidence="2">The sequence shown here is derived from an EMBL/GenBank/DDBJ whole genome shotgun (WGS) entry which is preliminary data.</text>
</comment>
<evidence type="ECO:0000256" key="1">
    <source>
        <dbReference type="SAM" id="Phobius"/>
    </source>
</evidence>
<sequence>MAKWHVASMVAGAGIGALAMSLIQNRGNNRMVRMASQFFNNDESSRRNR</sequence>
<keyword evidence="1" id="KW-1133">Transmembrane helix</keyword>
<dbReference type="EMBL" id="JBHSFW010000010">
    <property type="protein sequence ID" value="MFC4619583.1"/>
    <property type="molecule type" value="Genomic_DNA"/>
</dbReference>